<dbReference type="Pfam" id="PF02518">
    <property type="entry name" value="HATPase_c"/>
    <property type="match status" value="1"/>
</dbReference>
<dbReference type="CDD" id="cd00130">
    <property type="entry name" value="PAS"/>
    <property type="match status" value="1"/>
</dbReference>
<evidence type="ECO:0000256" key="5">
    <source>
        <dbReference type="ARBA" id="ARBA00022679"/>
    </source>
</evidence>
<keyword evidence="5" id="KW-0808">Transferase</keyword>
<proteinExistence type="predicted"/>
<keyword evidence="11" id="KW-1185">Reference proteome</keyword>
<dbReference type="SMART" id="SM00388">
    <property type="entry name" value="HisKA"/>
    <property type="match status" value="1"/>
</dbReference>
<dbReference type="GO" id="GO:0000155">
    <property type="term" value="F:phosphorelay sensor kinase activity"/>
    <property type="evidence" value="ECO:0007669"/>
    <property type="project" value="InterPro"/>
</dbReference>
<dbReference type="PANTHER" id="PTHR43547:SF2">
    <property type="entry name" value="HYBRID SIGNAL TRANSDUCTION HISTIDINE KINASE C"/>
    <property type="match status" value="1"/>
</dbReference>
<dbReference type="Gene3D" id="1.10.287.130">
    <property type="match status" value="1"/>
</dbReference>
<feature type="domain" description="Histidine kinase" evidence="8">
    <location>
        <begin position="238"/>
        <end position="456"/>
    </location>
</feature>
<dbReference type="CDD" id="cd16922">
    <property type="entry name" value="HATPase_EvgS-ArcB-TorS-like"/>
    <property type="match status" value="1"/>
</dbReference>
<dbReference type="SUPFAM" id="SSF47384">
    <property type="entry name" value="Homodimeric domain of signal transducing histidine kinase"/>
    <property type="match status" value="1"/>
</dbReference>
<organism evidence="10 11">
    <name type="scientific">Noviherbaspirillum pedocola</name>
    <dbReference type="NCBI Taxonomy" id="2801341"/>
    <lineage>
        <taxon>Bacteria</taxon>
        <taxon>Pseudomonadati</taxon>
        <taxon>Pseudomonadota</taxon>
        <taxon>Betaproteobacteria</taxon>
        <taxon>Burkholderiales</taxon>
        <taxon>Oxalobacteraceae</taxon>
        <taxon>Noviherbaspirillum</taxon>
    </lineage>
</organism>
<gene>
    <name evidence="10" type="ORF">JJB74_27530</name>
</gene>
<dbReference type="EC" id="2.7.13.3" evidence="3"/>
<protein>
    <recommendedName>
        <fullName evidence="3">histidine kinase</fullName>
        <ecNumber evidence="3">2.7.13.3</ecNumber>
    </recommendedName>
</protein>
<dbReference type="Pfam" id="PF00512">
    <property type="entry name" value="HisKA"/>
    <property type="match status" value="1"/>
</dbReference>
<dbReference type="PRINTS" id="PR00344">
    <property type="entry name" value="BCTRLSENSOR"/>
</dbReference>
<dbReference type="CDD" id="cd00082">
    <property type="entry name" value="HisKA"/>
    <property type="match status" value="1"/>
</dbReference>
<reference evidence="10" key="1">
    <citation type="submission" date="2021-01" db="EMBL/GenBank/DDBJ databases">
        <title>Genome sequence of strain Noviherbaspirillum sp. DKR-6.</title>
        <authorList>
            <person name="Chaudhary D.K."/>
        </authorList>
    </citation>
    <scope>NUCLEOTIDE SEQUENCE</scope>
    <source>
        <strain evidence="10">DKR-6</strain>
    </source>
</reference>
<dbReference type="CDD" id="cd17580">
    <property type="entry name" value="REC_2_DhkD-like"/>
    <property type="match status" value="1"/>
</dbReference>
<dbReference type="GO" id="GO:0005886">
    <property type="term" value="C:plasma membrane"/>
    <property type="evidence" value="ECO:0007669"/>
    <property type="project" value="UniProtKB-SubCell"/>
</dbReference>
<dbReference type="InterPro" id="IPR005467">
    <property type="entry name" value="His_kinase_dom"/>
</dbReference>
<dbReference type="RefSeq" id="WP_200597567.1">
    <property type="nucleotide sequence ID" value="NZ_JAEPBG010000020.1"/>
</dbReference>
<comment type="caution">
    <text evidence="10">The sequence shown here is derived from an EMBL/GenBank/DDBJ whole genome shotgun (WGS) entry which is preliminary data.</text>
</comment>
<evidence type="ECO:0000313" key="10">
    <source>
        <dbReference type="EMBL" id="MBK4738391.1"/>
    </source>
</evidence>
<evidence type="ECO:0000256" key="3">
    <source>
        <dbReference type="ARBA" id="ARBA00012438"/>
    </source>
</evidence>
<comment type="catalytic activity">
    <reaction evidence="1">
        <text>ATP + protein L-histidine = ADP + protein N-phospho-L-histidine.</text>
        <dbReference type="EC" id="2.7.13.3"/>
    </reaction>
</comment>
<dbReference type="SUPFAM" id="SSF52172">
    <property type="entry name" value="CheY-like"/>
    <property type="match status" value="1"/>
</dbReference>
<evidence type="ECO:0000256" key="1">
    <source>
        <dbReference type="ARBA" id="ARBA00000085"/>
    </source>
</evidence>
<evidence type="ECO:0000256" key="6">
    <source>
        <dbReference type="ARBA" id="ARBA00022777"/>
    </source>
</evidence>
<evidence type="ECO:0000259" key="9">
    <source>
        <dbReference type="PROSITE" id="PS50110"/>
    </source>
</evidence>
<dbReference type="AlphaFoldDB" id="A0A934SX10"/>
<dbReference type="InterPro" id="IPR000014">
    <property type="entry name" value="PAS"/>
</dbReference>
<feature type="modified residue" description="4-aspartylphosphate" evidence="7">
    <location>
        <position position="528"/>
    </location>
</feature>
<evidence type="ECO:0000313" key="11">
    <source>
        <dbReference type="Proteomes" id="UP000622890"/>
    </source>
</evidence>
<evidence type="ECO:0000256" key="2">
    <source>
        <dbReference type="ARBA" id="ARBA00004429"/>
    </source>
</evidence>
<dbReference type="InterPro" id="IPR011006">
    <property type="entry name" value="CheY-like_superfamily"/>
</dbReference>
<dbReference type="InterPro" id="IPR004358">
    <property type="entry name" value="Sig_transdc_His_kin-like_C"/>
</dbReference>
<evidence type="ECO:0000259" key="8">
    <source>
        <dbReference type="PROSITE" id="PS50109"/>
    </source>
</evidence>
<dbReference type="SMART" id="SM00448">
    <property type="entry name" value="REC"/>
    <property type="match status" value="1"/>
</dbReference>
<evidence type="ECO:0000256" key="7">
    <source>
        <dbReference type="PROSITE-ProRule" id="PRU00169"/>
    </source>
</evidence>
<dbReference type="Gene3D" id="3.40.50.2300">
    <property type="match status" value="1"/>
</dbReference>
<dbReference type="SMART" id="SM00387">
    <property type="entry name" value="HATPase_c"/>
    <property type="match status" value="1"/>
</dbReference>
<dbReference type="InterPro" id="IPR003594">
    <property type="entry name" value="HATPase_dom"/>
</dbReference>
<dbReference type="PROSITE" id="PS50110">
    <property type="entry name" value="RESPONSE_REGULATORY"/>
    <property type="match status" value="1"/>
</dbReference>
<dbReference type="Gene3D" id="3.30.450.20">
    <property type="entry name" value="PAS domain"/>
    <property type="match status" value="1"/>
</dbReference>
<dbReference type="PANTHER" id="PTHR43547">
    <property type="entry name" value="TWO-COMPONENT HISTIDINE KINASE"/>
    <property type="match status" value="1"/>
</dbReference>
<dbReference type="InterPro" id="IPR035965">
    <property type="entry name" value="PAS-like_dom_sf"/>
</dbReference>
<dbReference type="FunFam" id="3.30.565.10:FF:000006">
    <property type="entry name" value="Sensor histidine kinase WalK"/>
    <property type="match status" value="1"/>
</dbReference>
<feature type="domain" description="Response regulatory" evidence="9">
    <location>
        <begin position="479"/>
        <end position="597"/>
    </location>
</feature>
<dbReference type="EMBL" id="JAEPBG010000020">
    <property type="protein sequence ID" value="MBK4738391.1"/>
    <property type="molecule type" value="Genomic_DNA"/>
</dbReference>
<dbReference type="InterPro" id="IPR036097">
    <property type="entry name" value="HisK_dim/P_sf"/>
</dbReference>
<dbReference type="SUPFAM" id="SSF55785">
    <property type="entry name" value="PYP-like sensor domain (PAS domain)"/>
    <property type="match status" value="1"/>
</dbReference>
<dbReference type="InterPro" id="IPR003661">
    <property type="entry name" value="HisK_dim/P_dom"/>
</dbReference>
<keyword evidence="4 7" id="KW-0597">Phosphoprotein</keyword>
<keyword evidence="6" id="KW-0418">Kinase</keyword>
<dbReference type="PROSITE" id="PS50109">
    <property type="entry name" value="HIS_KIN"/>
    <property type="match status" value="1"/>
</dbReference>
<dbReference type="InterPro" id="IPR001789">
    <property type="entry name" value="Sig_transdc_resp-reg_receiver"/>
</dbReference>
<dbReference type="Pfam" id="PF00072">
    <property type="entry name" value="Response_reg"/>
    <property type="match status" value="1"/>
</dbReference>
<sequence>MAPAASLRSSFFLGASCLGCLAATLAWLIANRVARPVTALAEVARRIGVDSGELHAAPSGIGEIDQVREALVELAQDRRRHSTALADRERRFAVFADLMPHLVFETDADGQLTYANRQWIAQLGPFDGMSLTKLSAGMLKEDREAFLESWDQARIDGGELDALARLRVAGLGESRWFRVLARPVSGKSGAVEQWLGTLSDVNETILIANGLEKALEREKAARTELEQVIAMKDDFLATLSHELRTPLNVVGGWAQMLEARANDPAYVVRGAGVIRRNIDLQAALINGLLDMSAIAAGKVVLEIQATDLGQLLGSERDAFTKLAHDRGVNLSIEAPELPITIQVDARRVSQILSNLLSNAIKFTEASGSVRVRAWEEGGWASVEVSDTGCGIDPQFLPHVFDRFRQQDSSMSRKKGGVGLGLAIAKSLTELQNGKLFAHSEGPGKGCVFTLKFPCNAAAMGLPSADDSDEPPLANFGSAHVLLVEDNPDAREITADALRTLGATVDSAEDAKTALKWLAVNKFDLLVCDIGMPGMDGYALMERIRASSDPRVAQLPAIALTAYAMCDDVARAKEAGFQCHVSKPFGLLTLSTAVEAALEPSGLATRRERHT</sequence>
<comment type="subcellular location">
    <subcellularLocation>
        <location evidence="2">Cell inner membrane</location>
        <topology evidence="2">Multi-pass membrane protein</topology>
    </subcellularLocation>
</comment>
<dbReference type="Gene3D" id="3.30.565.10">
    <property type="entry name" value="Histidine kinase-like ATPase, C-terminal domain"/>
    <property type="match status" value="1"/>
</dbReference>
<accession>A0A934SX10</accession>
<evidence type="ECO:0000256" key="4">
    <source>
        <dbReference type="ARBA" id="ARBA00022553"/>
    </source>
</evidence>
<dbReference type="SUPFAM" id="SSF55874">
    <property type="entry name" value="ATPase domain of HSP90 chaperone/DNA topoisomerase II/histidine kinase"/>
    <property type="match status" value="1"/>
</dbReference>
<dbReference type="Gene3D" id="6.10.340.10">
    <property type="match status" value="1"/>
</dbReference>
<dbReference type="Proteomes" id="UP000622890">
    <property type="component" value="Unassembled WGS sequence"/>
</dbReference>
<name>A0A934SX10_9BURK</name>
<dbReference type="InterPro" id="IPR036890">
    <property type="entry name" value="HATPase_C_sf"/>
</dbReference>